<keyword evidence="2" id="KW-1185">Reference proteome</keyword>
<reference evidence="2" key="1">
    <citation type="journal article" date="2019" name="Int. J. Syst. Evol. Microbiol.">
        <title>The Global Catalogue of Microorganisms (GCM) 10K type strain sequencing project: providing services to taxonomists for standard genome sequencing and annotation.</title>
        <authorList>
            <consortium name="The Broad Institute Genomics Platform"/>
            <consortium name="The Broad Institute Genome Sequencing Center for Infectious Disease"/>
            <person name="Wu L."/>
            <person name="Ma J."/>
        </authorList>
    </citation>
    <scope>NUCLEOTIDE SEQUENCE [LARGE SCALE GENOMIC DNA]</scope>
    <source>
        <strain evidence="2">CCUG 59778</strain>
    </source>
</reference>
<dbReference type="RefSeq" id="WP_378248470.1">
    <property type="nucleotide sequence ID" value="NZ_JBHSKF010000007.1"/>
</dbReference>
<evidence type="ECO:0000313" key="1">
    <source>
        <dbReference type="EMBL" id="MFC5288622.1"/>
    </source>
</evidence>
<evidence type="ECO:0000313" key="2">
    <source>
        <dbReference type="Proteomes" id="UP001596157"/>
    </source>
</evidence>
<accession>A0ABW0EP68</accession>
<dbReference type="InterPro" id="IPR008930">
    <property type="entry name" value="Terpenoid_cyclase/PrenylTrfase"/>
</dbReference>
<protein>
    <recommendedName>
        <fullName evidence="3">Prenyltransferase</fullName>
    </recommendedName>
</protein>
<evidence type="ECO:0008006" key="3">
    <source>
        <dbReference type="Google" id="ProtNLM"/>
    </source>
</evidence>
<proteinExistence type="predicted"/>
<gene>
    <name evidence="1" type="ORF">ACFPM7_16295</name>
</gene>
<organism evidence="1 2">
    <name type="scientific">Actinokineospora guangxiensis</name>
    <dbReference type="NCBI Taxonomy" id="1490288"/>
    <lineage>
        <taxon>Bacteria</taxon>
        <taxon>Bacillati</taxon>
        <taxon>Actinomycetota</taxon>
        <taxon>Actinomycetes</taxon>
        <taxon>Pseudonocardiales</taxon>
        <taxon>Pseudonocardiaceae</taxon>
        <taxon>Actinokineospora</taxon>
    </lineage>
</organism>
<dbReference type="SUPFAM" id="SSF48239">
    <property type="entry name" value="Terpenoid cyclases/Protein prenyltransferases"/>
    <property type="match status" value="1"/>
</dbReference>
<dbReference type="EMBL" id="JBHSKF010000007">
    <property type="protein sequence ID" value="MFC5288622.1"/>
    <property type="molecule type" value="Genomic_DNA"/>
</dbReference>
<sequence>MTFSAAQTFLFTHARLLERHRFAHLFQDGPADAVLRALEAYRNADGGYGHALEPDGRGPASQPLATLTALDILREVGALDEHATSVADYLASISDAEGAVPFAVPAGEYPHSPWWQESTEGSLLPTANLAGALASLDHPWVERAEAYCWTRIEALATSHPYEIRGSLAFLERAVDRDRAAAAARRLGEITRSSGFVRLSSVDGRTPDGYTSGELPFPHEYAPTPDSLAAAWFTGEELAEGLDTLLAEREDGGWFPRFLSWTPIVRHEWAGPCTLEALTTLRAHGRAL</sequence>
<name>A0ABW0EP68_9PSEU</name>
<dbReference type="Proteomes" id="UP001596157">
    <property type="component" value="Unassembled WGS sequence"/>
</dbReference>
<comment type="caution">
    <text evidence="1">The sequence shown here is derived from an EMBL/GenBank/DDBJ whole genome shotgun (WGS) entry which is preliminary data.</text>
</comment>